<dbReference type="Pfam" id="PF01584">
    <property type="entry name" value="CheW"/>
    <property type="match status" value="1"/>
</dbReference>
<name>A0A0D0JK46_9PSED</name>
<reference evidence="2 3" key="1">
    <citation type="submission" date="2014-12" db="EMBL/GenBank/DDBJ databases">
        <title>16Stimator: statistical estimation of ribosomal gene copy numbers from draft genome assemblies.</title>
        <authorList>
            <person name="Perisin M.A."/>
            <person name="Vetter M."/>
            <person name="Gilbert J.A."/>
            <person name="Bergelson J."/>
        </authorList>
    </citation>
    <scope>NUCLEOTIDE SEQUENCE [LARGE SCALE GENOMIC DNA]</scope>
    <source>
        <strain evidence="2 3">MEJ086</strain>
    </source>
</reference>
<organism evidence="2 3">
    <name type="scientific">Pseudomonas fulva</name>
    <dbReference type="NCBI Taxonomy" id="47880"/>
    <lineage>
        <taxon>Bacteria</taxon>
        <taxon>Pseudomonadati</taxon>
        <taxon>Pseudomonadota</taxon>
        <taxon>Gammaproteobacteria</taxon>
        <taxon>Pseudomonadales</taxon>
        <taxon>Pseudomonadaceae</taxon>
        <taxon>Pseudomonas</taxon>
    </lineage>
</organism>
<proteinExistence type="predicted"/>
<dbReference type="Gene3D" id="2.40.50.180">
    <property type="entry name" value="CheA-289, Domain 4"/>
    <property type="match status" value="1"/>
</dbReference>
<evidence type="ECO:0000313" key="3">
    <source>
        <dbReference type="Proteomes" id="UP000032068"/>
    </source>
</evidence>
<dbReference type="EMBL" id="JXQW01000001">
    <property type="protein sequence ID" value="KIQ06585.1"/>
    <property type="molecule type" value="Genomic_DNA"/>
</dbReference>
<dbReference type="SUPFAM" id="SSF50341">
    <property type="entry name" value="CheW-like"/>
    <property type="match status" value="1"/>
</dbReference>
<dbReference type="GO" id="GO:0005829">
    <property type="term" value="C:cytosol"/>
    <property type="evidence" value="ECO:0007669"/>
    <property type="project" value="TreeGrafter"/>
</dbReference>
<dbReference type="GO" id="GO:0007165">
    <property type="term" value="P:signal transduction"/>
    <property type="evidence" value="ECO:0007669"/>
    <property type="project" value="InterPro"/>
</dbReference>
<accession>A0A0D0JK46</accession>
<evidence type="ECO:0000313" key="2">
    <source>
        <dbReference type="EMBL" id="KIQ06585.1"/>
    </source>
</evidence>
<dbReference type="PROSITE" id="PS50851">
    <property type="entry name" value="CHEW"/>
    <property type="match status" value="1"/>
</dbReference>
<dbReference type="PANTHER" id="PTHR22617:SF43">
    <property type="entry name" value="PROTEIN PILI"/>
    <property type="match status" value="1"/>
</dbReference>
<dbReference type="SMART" id="SM00260">
    <property type="entry name" value="CheW"/>
    <property type="match status" value="1"/>
</dbReference>
<dbReference type="InterPro" id="IPR039315">
    <property type="entry name" value="CheW"/>
</dbReference>
<dbReference type="InterPro" id="IPR002545">
    <property type="entry name" value="CheW-lke_dom"/>
</dbReference>
<dbReference type="InterPro" id="IPR036061">
    <property type="entry name" value="CheW-like_dom_sf"/>
</dbReference>
<gene>
    <name evidence="2" type="ORF">RU08_00570</name>
</gene>
<feature type="domain" description="CheW-like" evidence="1">
    <location>
        <begin position="15"/>
        <end position="159"/>
    </location>
</feature>
<evidence type="ECO:0000259" key="1">
    <source>
        <dbReference type="PROSITE" id="PS50851"/>
    </source>
</evidence>
<sequence>MSETGRPSPGRRSPGQLFLLFSMGTDRYALDVREVVEVMPLRSFKQIPAAPDWVAGLFAYRGKPVPVLDLSFQALGQPATVRTSTRLVIVNYQPQASQPARLLGLILEQASDTLRSPAEAFVDAGVSVPNARYLGPVLKAEQGLVQWVRVADLLDEAVRELLFAATLEASV</sequence>
<dbReference type="PANTHER" id="PTHR22617">
    <property type="entry name" value="CHEMOTAXIS SENSOR HISTIDINE KINASE-RELATED"/>
    <property type="match status" value="1"/>
</dbReference>
<dbReference type="GO" id="GO:0006935">
    <property type="term" value="P:chemotaxis"/>
    <property type="evidence" value="ECO:0007669"/>
    <property type="project" value="InterPro"/>
</dbReference>
<dbReference type="Proteomes" id="UP000032068">
    <property type="component" value="Unassembled WGS sequence"/>
</dbReference>
<protein>
    <submittedName>
        <fullName evidence="2">Chemotaxis protein CheW</fullName>
    </submittedName>
</protein>
<comment type="caution">
    <text evidence="2">The sequence shown here is derived from an EMBL/GenBank/DDBJ whole genome shotgun (WGS) entry which is preliminary data.</text>
</comment>
<dbReference type="RefSeq" id="WP_042551830.1">
    <property type="nucleotide sequence ID" value="NZ_JXQW01000001.1"/>
</dbReference>
<dbReference type="Gene3D" id="2.30.30.40">
    <property type="entry name" value="SH3 Domains"/>
    <property type="match status" value="1"/>
</dbReference>
<dbReference type="AlphaFoldDB" id="A0A0D0JK46"/>